<proteinExistence type="predicted"/>
<dbReference type="AlphaFoldDB" id="L9WTG4"/>
<dbReference type="Proteomes" id="UP000011531">
    <property type="component" value="Unassembled WGS sequence"/>
</dbReference>
<dbReference type="EMBL" id="AOIA01000154">
    <property type="protein sequence ID" value="ELY52769.1"/>
    <property type="molecule type" value="Genomic_DNA"/>
</dbReference>
<organism evidence="1 2">
    <name type="scientific">Natronococcus jeotgali DSM 18795</name>
    <dbReference type="NCBI Taxonomy" id="1227498"/>
    <lineage>
        <taxon>Archaea</taxon>
        <taxon>Methanobacteriati</taxon>
        <taxon>Methanobacteriota</taxon>
        <taxon>Stenosarchaea group</taxon>
        <taxon>Halobacteria</taxon>
        <taxon>Halobacteriales</taxon>
        <taxon>Natrialbaceae</taxon>
        <taxon>Natronococcus</taxon>
    </lineage>
</organism>
<protein>
    <recommendedName>
        <fullName evidence="3">Abortive infection protein-like C-terminal domain-containing protein</fullName>
    </recommendedName>
</protein>
<accession>L9WTG4</accession>
<sequence>MSEGQYKFIIQNADQDVILDYLELLLNMLWRSEETVPRGTTYLYDEKELIPLCRKIEMALVEEGVLIQMKPSPSEEMVTDDWQRYSDYDKILFQQLSDETIIESDQELRILSLGDEWQDPLEGDNEAWELYKEGTFTYAIPEKLYNSLEAVCEKICVDLEGWLDKDPGVGQCISKLREKGLFTPNDEMVAEWEKIASGIQIGVQRAGNDRKRHENIDQDYLILLLHQVSSFLTFVIKRYEDGYHETSS</sequence>
<reference evidence="1 2" key="1">
    <citation type="journal article" date="2014" name="PLoS Genet.">
        <title>Phylogenetically driven sequencing of extremely halophilic archaea reveals strategies for static and dynamic osmo-response.</title>
        <authorList>
            <person name="Becker E.A."/>
            <person name="Seitzer P.M."/>
            <person name="Tritt A."/>
            <person name="Larsen D."/>
            <person name="Krusor M."/>
            <person name="Yao A.I."/>
            <person name="Wu D."/>
            <person name="Madern D."/>
            <person name="Eisen J.A."/>
            <person name="Darling A.E."/>
            <person name="Facciotti M.T."/>
        </authorList>
    </citation>
    <scope>NUCLEOTIDE SEQUENCE [LARGE SCALE GENOMIC DNA]</scope>
    <source>
        <strain evidence="1 2">DSM 18795</strain>
    </source>
</reference>
<evidence type="ECO:0008006" key="3">
    <source>
        <dbReference type="Google" id="ProtNLM"/>
    </source>
</evidence>
<gene>
    <name evidence="1" type="ORF">C492_19082</name>
</gene>
<keyword evidence="2" id="KW-1185">Reference proteome</keyword>
<evidence type="ECO:0000313" key="1">
    <source>
        <dbReference type="EMBL" id="ELY52769.1"/>
    </source>
</evidence>
<comment type="caution">
    <text evidence="1">The sequence shown here is derived from an EMBL/GenBank/DDBJ whole genome shotgun (WGS) entry which is preliminary data.</text>
</comment>
<name>L9WTG4_9EURY</name>
<evidence type="ECO:0000313" key="2">
    <source>
        <dbReference type="Proteomes" id="UP000011531"/>
    </source>
</evidence>